<comment type="caution">
    <text evidence="1">The sequence shown here is derived from an EMBL/GenBank/DDBJ whole genome shotgun (WGS) entry which is preliminary data.</text>
</comment>
<protein>
    <submittedName>
        <fullName evidence="1">Uncharacterized protein</fullName>
    </submittedName>
</protein>
<dbReference type="Proteomes" id="UP001401887">
    <property type="component" value="Unassembled WGS sequence"/>
</dbReference>
<evidence type="ECO:0000313" key="2">
    <source>
        <dbReference type="Proteomes" id="UP001401887"/>
    </source>
</evidence>
<reference evidence="1 2" key="1">
    <citation type="submission" date="2024-02" db="EMBL/GenBank/DDBJ databases">
        <title>Deinococcus carri NBRC 110142.</title>
        <authorList>
            <person name="Ichikawa N."/>
            <person name="Katano-Makiyama Y."/>
            <person name="Hidaka K."/>
        </authorList>
    </citation>
    <scope>NUCLEOTIDE SEQUENCE [LARGE SCALE GENOMIC DNA]</scope>
    <source>
        <strain evidence="1 2">NBRC 110142</strain>
    </source>
</reference>
<proteinExistence type="predicted"/>
<keyword evidence="2" id="KW-1185">Reference proteome</keyword>
<organism evidence="1 2">
    <name type="scientific">Deinococcus carri</name>
    <dbReference type="NCBI Taxonomy" id="1211323"/>
    <lineage>
        <taxon>Bacteria</taxon>
        <taxon>Thermotogati</taxon>
        <taxon>Deinococcota</taxon>
        <taxon>Deinococci</taxon>
        <taxon>Deinococcales</taxon>
        <taxon>Deinococcaceae</taxon>
        <taxon>Deinococcus</taxon>
    </lineage>
</organism>
<sequence length="103" mass="11212">MTTLLPEFKPGDVVENVASGKRGMVLTNQQYNAGSLAVLLAAVTWDPRGNPFEVPLQMPQIGMAVLADVVERCPRAHLRVLGTVAPEVLWEVLLKHKAVVTQI</sequence>
<gene>
    <name evidence="1" type="ORF">Dcar01_01838</name>
</gene>
<evidence type="ECO:0000313" key="1">
    <source>
        <dbReference type="EMBL" id="GAA5513112.1"/>
    </source>
</evidence>
<name>A0ABP9WA90_9DEIO</name>
<dbReference type="RefSeq" id="WP_345464220.1">
    <property type="nucleotide sequence ID" value="NZ_BAABRP010000005.1"/>
</dbReference>
<accession>A0ABP9WA90</accession>
<dbReference type="EMBL" id="BAABRP010000005">
    <property type="protein sequence ID" value="GAA5513112.1"/>
    <property type="molecule type" value="Genomic_DNA"/>
</dbReference>